<comment type="caution">
    <text evidence="1">The sequence shown here is derived from an EMBL/GenBank/DDBJ whole genome shotgun (WGS) entry which is preliminary data.</text>
</comment>
<organism evidence="1 2">
    <name type="scientific">Agrobacterium genomosp. 2 str. CFBP 5494</name>
    <dbReference type="NCBI Taxonomy" id="1183436"/>
    <lineage>
        <taxon>Bacteria</taxon>
        <taxon>Pseudomonadati</taxon>
        <taxon>Pseudomonadota</taxon>
        <taxon>Alphaproteobacteria</taxon>
        <taxon>Hyphomicrobiales</taxon>
        <taxon>Rhizobiaceae</taxon>
        <taxon>Rhizobium/Agrobacterium group</taxon>
        <taxon>Agrobacterium</taxon>
        <taxon>Agrobacterium tumefaciens complex</taxon>
    </lineage>
</organism>
<accession>A0A9W5B6K4</accession>
<evidence type="ECO:0000313" key="2">
    <source>
        <dbReference type="Proteomes" id="UP000191933"/>
    </source>
</evidence>
<dbReference type="EMBL" id="FBVY01000042">
    <property type="protein sequence ID" value="CUX01996.1"/>
    <property type="molecule type" value="Genomic_DNA"/>
</dbReference>
<gene>
    <name evidence="1" type="ORF">AGR2A_pa40035</name>
</gene>
<dbReference type="AlphaFoldDB" id="A0A9W5B6K4"/>
<proteinExistence type="predicted"/>
<evidence type="ECO:0000313" key="1">
    <source>
        <dbReference type="EMBL" id="CUX01996.1"/>
    </source>
</evidence>
<reference evidence="1 2" key="1">
    <citation type="submission" date="2016-01" db="EMBL/GenBank/DDBJ databases">
        <authorList>
            <person name="Regsiter A."/>
            <person name="william w."/>
        </authorList>
    </citation>
    <scope>NUCLEOTIDE SEQUENCE [LARGE SCALE GENOMIC DNA]</scope>
    <source>
        <strain evidence="1 2">CFBP 5494</strain>
    </source>
</reference>
<sequence>MRITRLAGDGSPLETTVTPTILKRRFISKQLCTGLVP</sequence>
<name>A0A9W5B6K4_9HYPH</name>
<protein>
    <submittedName>
        <fullName evidence="1">Uncharacterized protein</fullName>
    </submittedName>
</protein>
<keyword evidence="2" id="KW-1185">Reference proteome</keyword>
<dbReference type="Proteomes" id="UP000191933">
    <property type="component" value="Unassembled WGS sequence"/>
</dbReference>